<name>A0A6A7Y0J6_9HYPH</name>
<dbReference type="GO" id="GO:0009190">
    <property type="term" value="P:cyclic nucleotide biosynthetic process"/>
    <property type="evidence" value="ECO:0007669"/>
    <property type="project" value="InterPro"/>
</dbReference>
<keyword evidence="1" id="KW-0812">Transmembrane</keyword>
<keyword evidence="1" id="KW-0472">Membrane</keyword>
<dbReference type="EMBL" id="VWNA01000001">
    <property type="protein sequence ID" value="MQT11342.1"/>
    <property type="molecule type" value="Genomic_DNA"/>
</dbReference>
<dbReference type="GO" id="GO:0035556">
    <property type="term" value="P:intracellular signal transduction"/>
    <property type="evidence" value="ECO:0007669"/>
    <property type="project" value="InterPro"/>
</dbReference>
<reference evidence="3 4" key="1">
    <citation type="submission" date="2019-09" db="EMBL/GenBank/DDBJ databases">
        <title>Segnochrobactrum spirostomi gen. nov., sp. nov., isolated from the ciliate Spirostomum cf. yagiui and description of a novel family, Segnochrobactraceae fam. nov. within the order Rhizobiales of the class Alphaproteobacteria.</title>
        <authorList>
            <person name="Akter S."/>
            <person name="Shazib S.U.A."/>
            <person name="Shin M.K."/>
        </authorList>
    </citation>
    <scope>NUCLEOTIDE SEQUENCE [LARGE SCALE GENOMIC DNA]</scope>
    <source>
        <strain evidence="3 4">Sp-1</strain>
    </source>
</reference>
<comment type="caution">
    <text evidence="3">The sequence shown here is derived from an EMBL/GenBank/DDBJ whole genome shotgun (WGS) entry which is preliminary data.</text>
</comment>
<sequence>MKTVASVTVVSALIGTSFTSDLTRPLAVLASAATGGMIGCLIALFEIAARASVAAPLRRAPFWLAFLIRAGLYTSIIFGVGRFMRYATHDEEKLAAAVDIDIVSALLVAVAFNFAFALRRLIGPRPFFALLTGRYHRPRREDHVVLFLDLLGSTTLAERIGDAAFLSFLDRVYSDMSDTILEAGGEIYRYVGDEIIITWRLDEPQSAKALTCLIEIRRLLAARGDHYRKTYGAEPRFRAGMHAGPLMVGEIGDMKREIILLGDTMNTAARIEDACRTFGRLTILSASALAAVSPLPPGLAAEPLGEIPLRGKTAALELYAVEAG</sequence>
<organism evidence="3 4">
    <name type="scientific">Segnochrobactrum spirostomi</name>
    <dbReference type="NCBI Taxonomy" id="2608987"/>
    <lineage>
        <taxon>Bacteria</taxon>
        <taxon>Pseudomonadati</taxon>
        <taxon>Pseudomonadota</taxon>
        <taxon>Alphaproteobacteria</taxon>
        <taxon>Hyphomicrobiales</taxon>
        <taxon>Segnochrobactraceae</taxon>
        <taxon>Segnochrobactrum</taxon>
    </lineage>
</organism>
<evidence type="ECO:0000256" key="1">
    <source>
        <dbReference type="SAM" id="Phobius"/>
    </source>
</evidence>
<dbReference type="SMART" id="SM00044">
    <property type="entry name" value="CYCc"/>
    <property type="match status" value="1"/>
</dbReference>
<feature type="domain" description="Guanylate cyclase" evidence="2">
    <location>
        <begin position="144"/>
        <end position="272"/>
    </location>
</feature>
<evidence type="ECO:0000259" key="2">
    <source>
        <dbReference type="PROSITE" id="PS50125"/>
    </source>
</evidence>
<proteinExistence type="predicted"/>
<dbReference type="InterPro" id="IPR029787">
    <property type="entry name" value="Nucleotide_cyclase"/>
</dbReference>
<dbReference type="Gene3D" id="3.30.70.1230">
    <property type="entry name" value="Nucleotide cyclase"/>
    <property type="match status" value="1"/>
</dbReference>
<dbReference type="PANTHER" id="PTHR43081">
    <property type="entry name" value="ADENYLATE CYCLASE, TERMINAL-DIFFERENTIATION SPECIFIC-RELATED"/>
    <property type="match status" value="1"/>
</dbReference>
<dbReference type="GO" id="GO:0004016">
    <property type="term" value="F:adenylate cyclase activity"/>
    <property type="evidence" value="ECO:0007669"/>
    <property type="project" value="UniProtKB-ARBA"/>
</dbReference>
<dbReference type="Proteomes" id="UP000332515">
    <property type="component" value="Unassembled WGS sequence"/>
</dbReference>
<dbReference type="AlphaFoldDB" id="A0A6A7Y0J6"/>
<dbReference type="PROSITE" id="PS50125">
    <property type="entry name" value="GUANYLATE_CYCLASE_2"/>
    <property type="match status" value="1"/>
</dbReference>
<evidence type="ECO:0000313" key="4">
    <source>
        <dbReference type="Proteomes" id="UP000332515"/>
    </source>
</evidence>
<dbReference type="SUPFAM" id="SSF55073">
    <property type="entry name" value="Nucleotide cyclase"/>
    <property type="match status" value="1"/>
</dbReference>
<feature type="transmembrane region" description="Helical" evidence="1">
    <location>
        <begin position="96"/>
        <end position="118"/>
    </location>
</feature>
<keyword evidence="1" id="KW-1133">Transmembrane helix</keyword>
<feature type="transmembrane region" description="Helical" evidence="1">
    <location>
        <begin position="61"/>
        <end position="84"/>
    </location>
</feature>
<gene>
    <name evidence="3" type="ORF">F0357_01370</name>
</gene>
<keyword evidence="4" id="KW-1185">Reference proteome</keyword>
<dbReference type="Pfam" id="PF00211">
    <property type="entry name" value="Guanylate_cyc"/>
    <property type="match status" value="1"/>
</dbReference>
<evidence type="ECO:0000313" key="3">
    <source>
        <dbReference type="EMBL" id="MQT11342.1"/>
    </source>
</evidence>
<feature type="transmembrane region" description="Helical" evidence="1">
    <location>
        <begin position="29"/>
        <end position="49"/>
    </location>
</feature>
<accession>A0A6A7Y0J6</accession>
<protein>
    <submittedName>
        <fullName evidence="3">Adenylate/guanylate cyclase domain-containing protein</fullName>
    </submittedName>
</protein>
<dbReference type="InterPro" id="IPR050697">
    <property type="entry name" value="Adenylyl/Guanylyl_Cyclase_3/4"/>
</dbReference>
<dbReference type="CDD" id="cd07302">
    <property type="entry name" value="CHD"/>
    <property type="match status" value="1"/>
</dbReference>
<dbReference type="InterPro" id="IPR001054">
    <property type="entry name" value="A/G_cyclase"/>
</dbReference>
<dbReference type="PANTHER" id="PTHR43081:SF1">
    <property type="entry name" value="ADENYLATE CYCLASE, TERMINAL-DIFFERENTIATION SPECIFIC"/>
    <property type="match status" value="1"/>
</dbReference>